<dbReference type="InterPro" id="IPR044861">
    <property type="entry name" value="IPNS-like_FE2OG_OXY"/>
</dbReference>
<comment type="similarity">
    <text evidence="1">Belongs to the iron/ascorbate-dependent oxidoreductase family.</text>
</comment>
<sequence length="547" mass="62331">MENPCACLASIGVESEYDRTKELKAFDDTKAGVRGLVEFGVAKVPRMFIDPNERIIDCCSTSSNAQKNLMIPVIDIEGICETGADAFARKETINQVKHAAETWGFFQVVNHGIPVEIMDDVLEGARWFHEQPREERSKFYSRDKTKKVKYTSNFDLYKSPVANWRDTFFCAIAPEPPNPEEMPIAFRDVLMDYSKYVKKLGVALFGLLSEALGLDHNYLCEIGCSEGLFILCHYYPACPEPELTLGTSKHSDSNFITILLQDQIGGLQVLHQNQWINVPPLHGGLLISNDRFKSSEHRVLAAHVSPRTSVASFFNTYSQPSAMKYGPIKELVSEENPPLYRETTMQEYLEYYNEKGLDGTSALLHFKQVFHETPSEYDRKQELKAFDDTKAGVRGLEEAGVTRIPQIFITPPDVIDKLVNSDDEKAFRIPVIDLDGINMNDGLSRRKNVIDQVRQAAETCGFFQVVNHGVPTDMLDRMLERVRRFSEEPKEERSKFYTRDLTRKVVYNCNFDLFQSLVANWRDTLSCMFAPDSVNLEELPQVFRFAN</sequence>
<evidence type="ECO:0000313" key="7">
    <source>
        <dbReference type="Proteomes" id="UP001420932"/>
    </source>
</evidence>
<feature type="domain" description="Fe2OG dioxygenase" evidence="5">
    <location>
        <begin position="224"/>
        <end position="316"/>
    </location>
</feature>
<dbReference type="GO" id="GO:0046872">
    <property type="term" value="F:metal ion binding"/>
    <property type="evidence" value="ECO:0007669"/>
    <property type="project" value="UniProtKB-KW"/>
</dbReference>
<keyword evidence="4" id="KW-0408">Iron</keyword>
<gene>
    <name evidence="6" type="ORF">Syun_009004</name>
</gene>
<dbReference type="Gene3D" id="2.60.120.330">
    <property type="entry name" value="B-lactam Antibiotic, Isopenicillin N Synthase, Chain"/>
    <property type="match status" value="2"/>
</dbReference>
<dbReference type="FunFam" id="2.60.120.330:FF:000005">
    <property type="entry name" value="1-aminocyclopropane-1-carboxylate oxidase homolog 1"/>
    <property type="match status" value="1"/>
</dbReference>
<evidence type="ECO:0000256" key="1">
    <source>
        <dbReference type="ARBA" id="ARBA00008056"/>
    </source>
</evidence>
<accession>A0AAP0KES7</accession>
<dbReference type="PANTHER" id="PTHR10209:SF859">
    <property type="entry name" value="OS03G0690500 PROTEIN"/>
    <property type="match status" value="1"/>
</dbReference>
<dbReference type="EMBL" id="JBBNAF010000004">
    <property type="protein sequence ID" value="KAK9150695.1"/>
    <property type="molecule type" value="Genomic_DNA"/>
</dbReference>
<dbReference type="GO" id="GO:0051213">
    <property type="term" value="F:dioxygenase activity"/>
    <property type="evidence" value="ECO:0007669"/>
    <property type="project" value="UniProtKB-ARBA"/>
</dbReference>
<dbReference type="InterPro" id="IPR027443">
    <property type="entry name" value="IPNS-like_sf"/>
</dbReference>
<dbReference type="PROSITE" id="PS51471">
    <property type="entry name" value="FE2OG_OXY"/>
    <property type="match status" value="1"/>
</dbReference>
<dbReference type="PANTHER" id="PTHR10209">
    <property type="entry name" value="OXIDOREDUCTASE, 2OG-FE II OXYGENASE FAMILY PROTEIN"/>
    <property type="match status" value="1"/>
</dbReference>
<dbReference type="Proteomes" id="UP001420932">
    <property type="component" value="Unassembled WGS sequence"/>
</dbReference>
<dbReference type="InterPro" id="IPR026992">
    <property type="entry name" value="DIOX_N"/>
</dbReference>
<evidence type="ECO:0000256" key="3">
    <source>
        <dbReference type="ARBA" id="ARBA00023002"/>
    </source>
</evidence>
<evidence type="ECO:0000256" key="2">
    <source>
        <dbReference type="ARBA" id="ARBA00022723"/>
    </source>
</evidence>
<dbReference type="SUPFAM" id="SSF51197">
    <property type="entry name" value="Clavaminate synthase-like"/>
    <property type="match status" value="2"/>
</dbReference>
<keyword evidence="2" id="KW-0479">Metal-binding</keyword>
<organism evidence="6 7">
    <name type="scientific">Stephania yunnanensis</name>
    <dbReference type="NCBI Taxonomy" id="152371"/>
    <lineage>
        <taxon>Eukaryota</taxon>
        <taxon>Viridiplantae</taxon>
        <taxon>Streptophyta</taxon>
        <taxon>Embryophyta</taxon>
        <taxon>Tracheophyta</taxon>
        <taxon>Spermatophyta</taxon>
        <taxon>Magnoliopsida</taxon>
        <taxon>Ranunculales</taxon>
        <taxon>Menispermaceae</taxon>
        <taxon>Menispermoideae</taxon>
        <taxon>Cissampelideae</taxon>
        <taxon>Stephania</taxon>
    </lineage>
</organism>
<evidence type="ECO:0000313" key="6">
    <source>
        <dbReference type="EMBL" id="KAK9150695.1"/>
    </source>
</evidence>
<dbReference type="Pfam" id="PF03171">
    <property type="entry name" value="2OG-FeII_Oxy"/>
    <property type="match status" value="1"/>
</dbReference>
<reference evidence="6 7" key="1">
    <citation type="submission" date="2024-01" db="EMBL/GenBank/DDBJ databases">
        <title>Genome assemblies of Stephania.</title>
        <authorList>
            <person name="Yang L."/>
        </authorList>
    </citation>
    <scope>NUCLEOTIDE SEQUENCE [LARGE SCALE GENOMIC DNA]</scope>
    <source>
        <strain evidence="6">YNDBR</strain>
        <tissue evidence="6">Leaf</tissue>
    </source>
</reference>
<comment type="caution">
    <text evidence="6">The sequence shown here is derived from an EMBL/GenBank/DDBJ whole genome shotgun (WGS) entry which is preliminary data.</text>
</comment>
<dbReference type="AlphaFoldDB" id="A0AAP0KES7"/>
<name>A0AAP0KES7_9MAGN</name>
<proteinExistence type="inferred from homology"/>
<dbReference type="InterPro" id="IPR005123">
    <property type="entry name" value="Oxoglu/Fe-dep_dioxygenase_dom"/>
</dbReference>
<protein>
    <recommendedName>
        <fullName evidence="5">Fe2OG dioxygenase domain-containing protein</fullName>
    </recommendedName>
</protein>
<evidence type="ECO:0000256" key="4">
    <source>
        <dbReference type="ARBA" id="ARBA00023004"/>
    </source>
</evidence>
<dbReference type="Pfam" id="PF14226">
    <property type="entry name" value="DIOX_N"/>
    <property type="match status" value="2"/>
</dbReference>
<evidence type="ECO:0000259" key="5">
    <source>
        <dbReference type="PROSITE" id="PS51471"/>
    </source>
</evidence>
<keyword evidence="7" id="KW-1185">Reference proteome</keyword>
<keyword evidence="3" id="KW-0560">Oxidoreductase</keyword>